<keyword evidence="3" id="KW-1185">Reference proteome</keyword>
<evidence type="ECO:0000256" key="1">
    <source>
        <dbReference type="SAM" id="MobiDB-lite"/>
    </source>
</evidence>
<proteinExistence type="predicted"/>
<dbReference type="SUPFAM" id="SSF48371">
    <property type="entry name" value="ARM repeat"/>
    <property type="match status" value="2"/>
</dbReference>
<dbReference type="EMBL" id="CAFZ01000048">
    <property type="protein sequence ID" value="CCA69163.1"/>
    <property type="molecule type" value="Genomic_DNA"/>
</dbReference>
<evidence type="ECO:0000313" key="2">
    <source>
        <dbReference type="EMBL" id="CCA69163.1"/>
    </source>
</evidence>
<reference evidence="2 3" key="1">
    <citation type="journal article" date="2011" name="PLoS Pathog.">
        <title>Endophytic Life Strategies Decoded by Genome and Transcriptome Analyses of the Mutualistic Root Symbiont Piriformospora indica.</title>
        <authorList>
            <person name="Zuccaro A."/>
            <person name="Lahrmann U."/>
            <person name="Guldener U."/>
            <person name="Langen G."/>
            <person name="Pfiffi S."/>
            <person name="Biedenkopf D."/>
            <person name="Wong P."/>
            <person name="Samans B."/>
            <person name="Grimm C."/>
            <person name="Basiewicz M."/>
            <person name="Murat C."/>
            <person name="Martin F."/>
            <person name="Kogel K.H."/>
        </authorList>
    </citation>
    <scope>NUCLEOTIDE SEQUENCE [LARGE SCALE GENOMIC DNA]</scope>
    <source>
        <strain evidence="2 3">DSM 11827</strain>
    </source>
</reference>
<dbReference type="HOGENOM" id="CLU_343917_0_0_1"/>
<sequence length="823" mass="91557">MLDPEYLHVGAPDTQPPALDKQKEPTTPKRMLKSLKRVYNASVTCFETHIRLSSHQSALQRKLALKSISKDDIQDVRKISEDLIFILQLPHDRSTYNLALRLLSSIATASDPLAFVLLERHISPILRYTLETSLELPPQKATALLLVLDHLDIRHRISNVRRILTDASAAEYPDMNTVTAVERSCRELISLFDSEMWVKMMVQDLLALVAKTPSISWLLLQQDIYPAVVKIAGNSGLNSAKLSRRLVRLVAESSTTILRLKQRVYPLLGKKALDDEELVAQDAYRSLIHLARSEDRQERLAAIGILEHVAQSRSAATAILIRPEYYEAVERMWALGSTSLPVDKLYRLLNEAIVDSLANARAFIATCGLNAPPEGELIPSASSDVARFLLPTELSDQLVGSFRNLLSICTALNVYDEKTIEEALDILSGATDQSDTVSFGLVDPSLLPFYALLAEGQPSASVRRLQSKIERIQTRKQAIETITLVQRLKRTRNWSGLDGDNARPLCQILISCALDDRLHDVRGQAIDALIELSKSPPSCSSVLLEPDLTNDLRKLLSKSRDQPSSTLSESIITLELQRSMQNGISRLVELSNKRSDGEWDEAEEYESTVRGLARAYDQHKKDETLLRTLYKSILVVATGNDRGRRLLEAYIGNTSELLSKAESEHTQGAVRDVIRHLETLADRLLQQSPPPSALMFAQPSPRQRLDHLRTLSSSSSSSPGRDLVLERLAQKQRVDAEALCWRLLAICRLGLSEWSVDAALELLGSLIKGSEAVYLCFEQDGLRRALRGLATNGAASGRWREHMGQAVRRLVVLIEGVEVGGST</sequence>
<dbReference type="OrthoDB" id="3255788at2759"/>
<dbReference type="InterPro" id="IPR016024">
    <property type="entry name" value="ARM-type_fold"/>
</dbReference>
<feature type="region of interest" description="Disordered" evidence="1">
    <location>
        <begin position="1"/>
        <end position="26"/>
    </location>
</feature>
<evidence type="ECO:0000313" key="3">
    <source>
        <dbReference type="Proteomes" id="UP000007148"/>
    </source>
</evidence>
<dbReference type="AlphaFoldDB" id="G4TCW1"/>
<protein>
    <submittedName>
        <fullName evidence="2">Uncharacterized protein</fullName>
    </submittedName>
</protein>
<comment type="caution">
    <text evidence="2">The sequence shown here is derived from an EMBL/GenBank/DDBJ whole genome shotgun (WGS) entry which is preliminary data.</text>
</comment>
<dbReference type="Proteomes" id="UP000007148">
    <property type="component" value="Unassembled WGS sequence"/>
</dbReference>
<dbReference type="InParanoid" id="G4TCW1"/>
<name>G4TCW1_SERID</name>
<accession>G4TCW1</accession>
<gene>
    <name evidence="2" type="ORF">PIIN_03063</name>
</gene>
<organism evidence="2 3">
    <name type="scientific">Serendipita indica (strain DSM 11827)</name>
    <name type="common">Root endophyte fungus</name>
    <name type="synonym">Piriformospora indica</name>
    <dbReference type="NCBI Taxonomy" id="1109443"/>
    <lineage>
        <taxon>Eukaryota</taxon>
        <taxon>Fungi</taxon>
        <taxon>Dikarya</taxon>
        <taxon>Basidiomycota</taxon>
        <taxon>Agaricomycotina</taxon>
        <taxon>Agaricomycetes</taxon>
        <taxon>Sebacinales</taxon>
        <taxon>Serendipitaceae</taxon>
        <taxon>Serendipita</taxon>
    </lineage>
</organism>